<evidence type="ECO:0000313" key="2">
    <source>
        <dbReference type="Proteomes" id="UP000664904"/>
    </source>
</evidence>
<sequence length="159" mass="18419">MNKLKLKESNSISLKMLLKDDALHLGFTENRAFGLEIDNVLKSAEQSQLEARPGGDALRSLTMMLLKDRVDLVLGYASEHFYAKQLQDPDDELTQLSLTETPELSFGYVGCSRHEDSVEYLNRVDEVLRKLHYDHRFHEIMLRWLPEGLKSNLNYHLEK</sequence>
<name>A0A975HL89_9GAMM</name>
<dbReference type="Proteomes" id="UP000664904">
    <property type="component" value="Chromosome"/>
</dbReference>
<gene>
    <name evidence="1" type="ORF">J5O05_02180</name>
</gene>
<organism evidence="1 2">
    <name type="scientific">Pseudoalteromonas xiamenensis</name>
    <dbReference type="NCBI Taxonomy" id="882626"/>
    <lineage>
        <taxon>Bacteria</taxon>
        <taxon>Pseudomonadati</taxon>
        <taxon>Pseudomonadota</taxon>
        <taxon>Gammaproteobacteria</taxon>
        <taxon>Alteromonadales</taxon>
        <taxon>Pseudoalteromonadaceae</taxon>
        <taxon>Pseudoalteromonas</taxon>
    </lineage>
</organism>
<evidence type="ECO:0000313" key="1">
    <source>
        <dbReference type="EMBL" id="QTH71784.1"/>
    </source>
</evidence>
<dbReference type="SUPFAM" id="SSF53850">
    <property type="entry name" value="Periplasmic binding protein-like II"/>
    <property type="match status" value="1"/>
</dbReference>
<evidence type="ECO:0008006" key="3">
    <source>
        <dbReference type="Google" id="ProtNLM"/>
    </source>
</evidence>
<reference evidence="1" key="1">
    <citation type="submission" date="2021-03" db="EMBL/GenBank/DDBJ databases">
        <title>Complete Genome of Pseudoalteromonas xiamenensis STKMTI.2, a new potential marine bacterium producing anti-Vibrio compounds.</title>
        <authorList>
            <person name="Handayani D.P."/>
            <person name="Isnansetyo A."/>
            <person name="Istiqomah I."/>
            <person name="Jumina J."/>
        </authorList>
    </citation>
    <scope>NUCLEOTIDE SEQUENCE</scope>
    <source>
        <strain evidence="1">STKMTI.2</strain>
    </source>
</reference>
<accession>A0A975HL89</accession>
<keyword evidence="2" id="KW-1185">Reference proteome</keyword>
<protein>
    <recommendedName>
        <fullName evidence="3">Solute-binding protein family 3/N-terminal domain-containing protein</fullName>
    </recommendedName>
</protein>
<dbReference type="RefSeq" id="WP_208843408.1">
    <property type="nucleotide sequence ID" value="NZ_CP072133.1"/>
</dbReference>
<dbReference type="EMBL" id="CP072133">
    <property type="protein sequence ID" value="QTH71784.1"/>
    <property type="molecule type" value="Genomic_DNA"/>
</dbReference>
<dbReference type="AlphaFoldDB" id="A0A975HL89"/>
<dbReference type="KEGG" id="pxi:J5O05_02180"/>
<proteinExistence type="predicted"/>